<keyword evidence="2" id="KW-0812">Transmembrane</keyword>
<dbReference type="InterPro" id="IPR001841">
    <property type="entry name" value="Znf_RING"/>
</dbReference>
<evidence type="ECO:0000313" key="4">
    <source>
        <dbReference type="Proteomes" id="UP000515123"/>
    </source>
</evidence>
<dbReference type="Pfam" id="PF13639">
    <property type="entry name" value="zf-RING_2"/>
    <property type="match status" value="1"/>
</dbReference>
<feature type="domain" description="RING-type" evidence="3">
    <location>
        <begin position="106"/>
        <end position="148"/>
    </location>
</feature>
<dbReference type="PANTHER" id="PTHR45676:SF41">
    <property type="entry name" value="RING-H2 FINGER PROTEIN ATL66"/>
    <property type="match status" value="1"/>
</dbReference>
<dbReference type="InterPro" id="IPR013083">
    <property type="entry name" value="Znf_RING/FYVE/PHD"/>
</dbReference>
<dbReference type="Proteomes" id="UP000515123">
    <property type="component" value="Linkage group 13"/>
</dbReference>
<dbReference type="SUPFAM" id="SSF57850">
    <property type="entry name" value="RING/U-box"/>
    <property type="match status" value="1"/>
</dbReference>
<sequence>MASSTSSGDSSPIYYYFTITICAVAVLLILSNIVAFACCSTSHPTMQSLRRRLGFADGSTGEAREIEITHGIPAMKYRIDRPCDNASNGCAGECGVCCDNDSNGECSVCLSAFADGEDVRRMPRCKHLFHAACIDMWLFSHVNCPLCRAPVYPVARNCSFTGAAASSRHSDLEAQGRQGAQFYYASRSQAFQLNF</sequence>
<evidence type="ECO:0000256" key="1">
    <source>
        <dbReference type="PROSITE-ProRule" id="PRU00175"/>
    </source>
</evidence>
<dbReference type="Gramene" id="Aco014196.1.mrna1">
    <property type="protein sequence ID" value="Aco014196.1.mrna1.cds1"/>
    <property type="gene ID" value="Aco014196.1.path1"/>
</dbReference>
<keyword evidence="2" id="KW-1133">Transmembrane helix</keyword>
<dbReference type="GO" id="GO:0016567">
    <property type="term" value="P:protein ubiquitination"/>
    <property type="evidence" value="ECO:0007669"/>
    <property type="project" value="UniProtKB-UniPathway"/>
</dbReference>
<feature type="transmembrane region" description="Helical" evidence="2">
    <location>
        <begin position="13"/>
        <end position="42"/>
    </location>
</feature>
<keyword evidence="4" id="KW-1185">Reference proteome</keyword>
<evidence type="ECO:0000256" key="2">
    <source>
        <dbReference type="SAM" id="Phobius"/>
    </source>
</evidence>
<keyword evidence="1" id="KW-0863">Zinc-finger</keyword>
<gene>
    <name evidence="5" type="primary">LOC109719657</name>
</gene>
<protein>
    <submittedName>
        <fullName evidence="5">Probable E3 ubiquitin-protein ligase ATL45</fullName>
    </submittedName>
</protein>
<keyword evidence="1" id="KW-0479">Metal-binding</keyword>
<organism evidence="4 5">
    <name type="scientific">Ananas comosus</name>
    <name type="common">Pineapple</name>
    <name type="synonym">Ananas ananas</name>
    <dbReference type="NCBI Taxonomy" id="4615"/>
    <lineage>
        <taxon>Eukaryota</taxon>
        <taxon>Viridiplantae</taxon>
        <taxon>Streptophyta</taxon>
        <taxon>Embryophyta</taxon>
        <taxon>Tracheophyta</taxon>
        <taxon>Spermatophyta</taxon>
        <taxon>Magnoliopsida</taxon>
        <taxon>Liliopsida</taxon>
        <taxon>Poales</taxon>
        <taxon>Bromeliaceae</taxon>
        <taxon>Bromelioideae</taxon>
        <taxon>Ananas</taxon>
    </lineage>
</organism>
<evidence type="ECO:0000313" key="5">
    <source>
        <dbReference type="RefSeq" id="XP_020102029.1"/>
    </source>
</evidence>
<dbReference type="GeneID" id="109719657"/>
<keyword evidence="2" id="KW-0472">Membrane</keyword>
<reference evidence="4" key="1">
    <citation type="journal article" date="2015" name="Nat. Genet.">
        <title>The pineapple genome and the evolution of CAM photosynthesis.</title>
        <authorList>
            <person name="Ming R."/>
            <person name="VanBuren R."/>
            <person name="Wai C.M."/>
            <person name="Tang H."/>
            <person name="Schatz M.C."/>
            <person name="Bowers J.E."/>
            <person name="Lyons E."/>
            <person name="Wang M.L."/>
            <person name="Chen J."/>
            <person name="Biggers E."/>
            <person name="Zhang J."/>
            <person name="Huang L."/>
            <person name="Zhang L."/>
            <person name="Miao W."/>
            <person name="Zhang J."/>
            <person name="Ye Z."/>
            <person name="Miao C."/>
            <person name="Lin Z."/>
            <person name="Wang H."/>
            <person name="Zhou H."/>
            <person name="Yim W.C."/>
            <person name="Priest H.D."/>
            <person name="Zheng C."/>
            <person name="Woodhouse M."/>
            <person name="Edger P.P."/>
            <person name="Guyot R."/>
            <person name="Guo H.B."/>
            <person name="Guo H."/>
            <person name="Zheng G."/>
            <person name="Singh R."/>
            <person name="Sharma A."/>
            <person name="Min X."/>
            <person name="Zheng Y."/>
            <person name="Lee H."/>
            <person name="Gurtowski J."/>
            <person name="Sedlazeck F.J."/>
            <person name="Harkess A."/>
            <person name="McKain M.R."/>
            <person name="Liao Z."/>
            <person name="Fang J."/>
            <person name="Liu J."/>
            <person name="Zhang X."/>
            <person name="Zhang Q."/>
            <person name="Hu W."/>
            <person name="Qin Y."/>
            <person name="Wang K."/>
            <person name="Chen L.Y."/>
            <person name="Shirley N."/>
            <person name="Lin Y.R."/>
            <person name="Liu L.Y."/>
            <person name="Hernandez A.G."/>
            <person name="Wright C.L."/>
            <person name="Bulone V."/>
            <person name="Tuskan G.A."/>
            <person name="Heath K."/>
            <person name="Zee F."/>
            <person name="Moore P.H."/>
            <person name="Sunkar R."/>
            <person name="Leebens-Mack J.H."/>
            <person name="Mockler T."/>
            <person name="Bennetzen J.L."/>
            <person name="Freeling M."/>
            <person name="Sankoff D."/>
            <person name="Paterson A.H."/>
            <person name="Zhu X."/>
            <person name="Yang X."/>
            <person name="Smith J.A."/>
            <person name="Cushman J.C."/>
            <person name="Paull R.E."/>
            <person name="Yu Q."/>
        </authorList>
    </citation>
    <scope>NUCLEOTIDE SEQUENCE [LARGE SCALE GENOMIC DNA]</scope>
    <source>
        <strain evidence="4">cv. F153</strain>
    </source>
</reference>
<dbReference type="SMART" id="SM00184">
    <property type="entry name" value="RING"/>
    <property type="match status" value="1"/>
</dbReference>
<dbReference type="RefSeq" id="XP_020102029.1">
    <property type="nucleotide sequence ID" value="XM_020246440.1"/>
</dbReference>
<dbReference type="GO" id="GO:0008270">
    <property type="term" value="F:zinc ion binding"/>
    <property type="evidence" value="ECO:0007669"/>
    <property type="project" value="UniProtKB-KW"/>
</dbReference>
<dbReference type="UniPathway" id="UPA00143"/>
<dbReference type="OrthoDB" id="695799at2759"/>
<dbReference type="AlphaFoldDB" id="A0A6P5G0Y0"/>
<evidence type="ECO:0000259" key="3">
    <source>
        <dbReference type="PROSITE" id="PS50089"/>
    </source>
</evidence>
<reference evidence="5" key="2">
    <citation type="submission" date="2025-08" db="UniProtKB">
        <authorList>
            <consortium name="RefSeq"/>
        </authorList>
    </citation>
    <scope>IDENTIFICATION</scope>
    <source>
        <tissue evidence="5">Leaf</tissue>
    </source>
</reference>
<name>A0A6P5G0Y0_ANACO</name>
<dbReference type="Gene3D" id="3.30.40.10">
    <property type="entry name" value="Zinc/RING finger domain, C3HC4 (zinc finger)"/>
    <property type="match status" value="1"/>
</dbReference>
<accession>A0A6P5G0Y0</accession>
<dbReference type="PANTHER" id="PTHR45676">
    <property type="entry name" value="RING-H2 FINGER PROTEIN ATL51-RELATED"/>
    <property type="match status" value="1"/>
</dbReference>
<keyword evidence="1" id="KW-0862">Zinc</keyword>
<dbReference type="CDD" id="cd16461">
    <property type="entry name" value="RING-H2_EL5-like"/>
    <property type="match status" value="1"/>
</dbReference>
<dbReference type="PROSITE" id="PS50089">
    <property type="entry name" value="ZF_RING_2"/>
    <property type="match status" value="1"/>
</dbReference>
<proteinExistence type="predicted"/>